<evidence type="ECO:0000256" key="2">
    <source>
        <dbReference type="SAM" id="Phobius"/>
    </source>
</evidence>
<dbReference type="InterPro" id="IPR004020">
    <property type="entry name" value="DAPIN"/>
</dbReference>
<accession>C3Y026</accession>
<dbReference type="InterPro" id="IPR011029">
    <property type="entry name" value="DEATH-like_dom_sf"/>
</dbReference>
<dbReference type="PROSITE" id="PS50168">
    <property type="entry name" value="DED"/>
    <property type="match status" value="1"/>
</dbReference>
<evidence type="ECO:0000259" key="4">
    <source>
        <dbReference type="PROSITE" id="PS50168"/>
    </source>
</evidence>
<feature type="transmembrane region" description="Helical" evidence="2">
    <location>
        <begin position="674"/>
        <end position="707"/>
    </location>
</feature>
<evidence type="ECO:0000313" key="6">
    <source>
        <dbReference type="EMBL" id="EEN66392.1"/>
    </source>
</evidence>
<sequence length="1019" mass="113526">MVAVFVVVLLAAGLYPAPDAITAAPAPVKLDMYSVIKQILKQQKQLVVDSERHERLLKDVEISLRHFKGVEAKMIILEEELLEMREELSSRPGDQQQAGETGHLQPATDEPDQEGACEDEPGYESLGCWRDTSASRAIPTLEDIDPRLDGHYSTRHNAFQKCYTVARSMGLKVFALQNGGWCGGSADGNVDFRKHGASTQCYIGGAGGPWSNNVYEIKVYAHPTELAVNLNGWDTFTQRPTGMFTCVNNVTRNLPASRSYQPLYSVDELLRSNLHGPYKELLLGVFEHMDDEEYTSFQNRLEGVVSSGNKSIPRRLIMGTSRQGMPELILRYFLRKEALEMVKELLRRLPNMQLFERIQQFTDPEPGTFARAVLEIKHSAESVQDYIDKCQDIAAALDRAKPGMGNEILDEVSQRECVLAKYLLKESHTVKYALKMASEECKEELRRLGVIYLKVEDATLFTGELHQDPRTWDRVEVTQWVARTLLPREPTATIPDLQMTGAEICTKAETWFTDKFPAGKGRVLYSDLQQRRDDTARQRKFGNSDDEYERVVEGTRATFLASAYLMSMVLTLLGQHLTANAILEYLQSLIEVIKRRSENKELVHSGKFNHSWASHNIIKDSRSVPPSAASVAFGSEAIAISSEEYSQVVTSAAEAMEVIGAPLEIKITSWWKHAFGVAVAVIGQAVMAIAAPLVAVVAVIIAAAAIFGDNRFLVVAFRVLDESEKKTAVFKLNYLQALILLPKIVNEIGMTEEKLGRIVNGVKVESEYKIIRDVEKDRVDTVYRVSSLKPGTVPSGATSFNYSAKVWLTDDSITNVNDTMIIAHTHFELRRLLRQEFVLGVVGYKGSGKATLVRSVLPKAEQKAHHATTCPYEVSYDGSEELEELTLPVLTFPGGQGEEVHAAHKLCTGVCGAFICMVEYVSGYYTDIGALARVKDLSVPVLLCVNKCGGVRNQQEATQILDRHKSQVSRDFGSLRNLTEVVLTDFQTTDQPAWLTGAEGVKYWIKDAIQNHKRYASNA</sequence>
<dbReference type="InterPro" id="IPR001875">
    <property type="entry name" value="DED_dom"/>
</dbReference>
<evidence type="ECO:0000256" key="1">
    <source>
        <dbReference type="SAM" id="MobiDB-lite"/>
    </source>
</evidence>
<dbReference type="SUPFAM" id="SSF47986">
    <property type="entry name" value="DEATH domain"/>
    <property type="match status" value="1"/>
</dbReference>
<dbReference type="GO" id="GO:0042981">
    <property type="term" value="P:regulation of apoptotic process"/>
    <property type="evidence" value="ECO:0007669"/>
    <property type="project" value="InterPro"/>
</dbReference>
<feature type="domain" description="Pyrin" evidence="5">
    <location>
        <begin position="274"/>
        <end position="364"/>
    </location>
</feature>
<keyword evidence="2" id="KW-0812">Transmembrane</keyword>
<keyword evidence="2" id="KW-1133">Transmembrane helix</keyword>
<proteinExistence type="predicted"/>
<gene>
    <name evidence="6" type="ORF">BRAFLDRAFT_72410</name>
</gene>
<keyword evidence="2" id="KW-0472">Membrane</keyword>
<dbReference type="SUPFAM" id="SSF47769">
    <property type="entry name" value="SAM/Pointed domain"/>
    <property type="match status" value="1"/>
</dbReference>
<feature type="compositionally biased region" description="Acidic residues" evidence="1">
    <location>
        <begin position="109"/>
        <end position="121"/>
    </location>
</feature>
<dbReference type="AlphaFoldDB" id="C3Y026"/>
<dbReference type="Pfam" id="PF02198">
    <property type="entry name" value="SAM_PNT"/>
    <property type="match status" value="1"/>
</dbReference>
<dbReference type="SUPFAM" id="SSF52540">
    <property type="entry name" value="P-loop containing nucleoside triphosphate hydrolases"/>
    <property type="match status" value="1"/>
</dbReference>
<dbReference type="InterPro" id="IPR003118">
    <property type="entry name" value="Pointed_dom"/>
</dbReference>
<dbReference type="SMART" id="SM01289">
    <property type="entry name" value="PYRIN"/>
    <property type="match status" value="1"/>
</dbReference>
<name>C3Y026_BRAFL</name>
<feature type="chain" id="PRO_5002934969" evidence="3">
    <location>
        <begin position="17"/>
        <end position="1019"/>
    </location>
</feature>
<dbReference type="InParanoid" id="C3Y026"/>
<dbReference type="InterPro" id="IPR013761">
    <property type="entry name" value="SAM/pointed_sf"/>
</dbReference>
<dbReference type="PROSITE" id="PS50824">
    <property type="entry name" value="DAPIN"/>
    <property type="match status" value="1"/>
</dbReference>
<feature type="signal peptide" evidence="3">
    <location>
        <begin position="1"/>
        <end position="16"/>
    </location>
</feature>
<dbReference type="Gene3D" id="1.10.533.10">
    <property type="entry name" value="Death Domain, Fas"/>
    <property type="match status" value="1"/>
</dbReference>
<dbReference type="EMBL" id="GG666477">
    <property type="protein sequence ID" value="EEN66392.1"/>
    <property type="molecule type" value="Genomic_DNA"/>
</dbReference>
<feature type="domain" description="DED" evidence="4">
    <location>
        <begin position="277"/>
        <end position="360"/>
    </location>
</feature>
<reference evidence="6" key="1">
    <citation type="journal article" date="2008" name="Nature">
        <title>The amphioxus genome and the evolution of the chordate karyotype.</title>
        <authorList>
            <consortium name="US DOE Joint Genome Institute (JGI-PGF)"/>
            <person name="Putnam N.H."/>
            <person name="Butts T."/>
            <person name="Ferrier D.E.K."/>
            <person name="Furlong R.F."/>
            <person name="Hellsten U."/>
            <person name="Kawashima T."/>
            <person name="Robinson-Rechavi M."/>
            <person name="Shoguchi E."/>
            <person name="Terry A."/>
            <person name="Yu J.-K."/>
            <person name="Benito-Gutierrez E.L."/>
            <person name="Dubchak I."/>
            <person name="Garcia-Fernandez J."/>
            <person name="Gibson-Brown J.J."/>
            <person name="Grigoriev I.V."/>
            <person name="Horton A.C."/>
            <person name="de Jong P.J."/>
            <person name="Jurka J."/>
            <person name="Kapitonov V.V."/>
            <person name="Kohara Y."/>
            <person name="Kuroki Y."/>
            <person name="Lindquist E."/>
            <person name="Lucas S."/>
            <person name="Osoegawa K."/>
            <person name="Pennacchio L.A."/>
            <person name="Salamov A.A."/>
            <person name="Satou Y."/>
            <person name="Sauka-Spengler T."/>
            <person name="Schmutz J."/>
            <person name="Shin-I T."/>
            <person name="Toyoda A."/>
            <person name="Bronner-Fraser M."/>
            <person name="Fujiyama A."/>
            <person name="Holland L.Z."/>
            <person name="Holland P.W.H."/>
            <person name="Satoh N."/>
            <person name="Rokhsar D.S."/>
        </authorList>
    </citation>
    <scope>NUCLEOTIDE SEQUENCE [LARGE SCALE GENOMIC DNA]</scope>
    <source>
        <strain evidence="6">S238N-H82</strain>
        <tissue evidence="6">Testes</tissue>
    </source>
</reference>
<feature type="region of interest" description="Disordered" evidence="1">
    <location>
        <begin position="86"/>
        <end position="121"/>
    </location>
</feature>
<dbReference type="InterPro" id="IPR027417">
    <property type="entry name" value="P-loop_NTPase"/>
</dbReference>
<evidence type="ECO:0000259" key="5">
    <source>
        <dbReference type="PROSITE" id="PS50824"/>
    </source>
</evidence>
<dbReference type="Gene3D" id="1.10.150.50">
    <property type="entry name" value="Transcription Factor, Ets-1"/>
    <property type="match status" value="1"/>
</dbReference>
<keyword evidence="3" id="KW-0732">Signal</keyword>
<protein>
    <submittedName>
        <fullName evidence="6">Uncharacterized protein</fullName>
    </submittedName>
</protein>
<organism>
    <name type="scientific">Branchiostoma floridae</name>
    <name type="common">Florida lancelet</name>
    <name type="synonym">Amphioxus</name>
    <dbReference type="NCBI Taxonomy" id="7739"/>
    <lineage>
        <taxon>Eukaryota</taxon>
        <taxon>Metazoa</taxon>
        <taxon>Chordata</taxon>
        <taxon>Cephalochordata</taxon>
        <taxon>Leptocardii</taxon>
        <taxon>Amphioxiformes</taxon>
        <taxon>Branchiostomatidae</taxon>
        <taxon>Branchiostoma</taxon>
    </lineage>
</organism>
<dbReference type="GO" id="GO:0043565">
    <property type="term" value="F:sequence-specific DNA binding"/>
    <property type="evidence" value="ECO:0007669"/>
    <property type="project" value="InterPro"/>
</dbReference>
<evidence type="ECO:0000256" key="3">
    <source>
        <dbReference type="SAM" id="SignalP"/>
    </source>
</evidence>